<evidence type="ECO:0000313" key="2">
    <source>
        <dbReference type="Proteomes" id="UP001224622"/>
    </source>
</evidence>
<dbReference type="Proteomes" id="UP001224622">
    <property type="component" value="Unassembled WGS sequence"/>
</dbReference>
<comment type="caution">
    <text evidence="1">The sequence shown here is derived from an EMBL/GenBank/DDBJ whole genome shotgun (WGS) entry which is preliminary data.</text>
</comment>
<sequence>MHTQNVNVNSATEASRICERTTPRFDGFVCNIHSRHPFDVIRADVVIQRLEKEANKGCGSYYEIYESRLLAMAMNWMERLPLTDRPVFMGAATKRGIMLTLAEEQRAQASSDELMAELAADY</sequence>
<accession>A0AAJ2DAU3</accession>
<proteinExistence type="predicted"/>
<gene>
    <name evidence="1" type="ORF">RDT67_18950</name>
</gene>
<dbReference type="EMBL" id="JAVIGA010000023">
    <property type="protein sequence ID" value="MDQ9128499.1"/>
    <property type="molecule type" value="Genomic_DNA"/>
</dbReference>
<organism evidence="1 2">
    <name type="scientific">Serratia fonticola</name>
    <dbReference type="NCBI Taxonomy" id="47917"/>
    <lineage>
        <taxon>Bacteria</taxon>
        <taxon>Pseudomonadati</taxon>
        <taxon>Pseudomonadota</taxon>
        <taxon>Gammaproteobacteria</taxon>
        <taxon>Enterobacterales</taxon>
        <taxon>Yersiniaceae</taxon>
        <taxon>Serratia</taxon>
    </lineage>
</organism>
<name>A0AAJ2DAU3_SERFO</name>
<dbReference type="AlphaFoldDB" id="A0AAJ2DAU3"/>
<dbReference type="RefSeq" id="WP_309048034.1">
    <property type="nucleotide sequence ID" value="NZ_JAVIGA010000023.1"/>
</dbReference>
<protein>
    <submittedName>
        <fullName evidence="1">Uncharacterized protein</fullName>
    </submittedName>
</protein>
<evidence type="ECO:0000313" key="1">
    <source>
        <dbReference type="EMBL" id="MDQ9128499.1"/>
    </source>
</evidence>
<reference evidence="1" key="1">
    <citation type="submission" date="2023-08" db="EMBL/GenBank/DDBJ databases">
        <title>The Comparative Genomic Analysis of Yersiniaceae from Polar Regions.</title>
        <authorList>
            <person name="Goncharov A."/>
            <person name="Aslanov B."/>
            <person name="Kolodzhieva V."/>
            <person name="Azarov D."/>
            <person name="Mochov A."/>
            <person name="Lebedeva E."/>
        </authorList>
    </citation>
    <scope>NUCLEOTIDE SEQUENCE</scope>
    <source>
        <strain evidence="1">Vf</strain>
    </source>
</reference>